<protein>
    <submittedName>
        <fullName evidence="1">Uncharacterized protein</fullName>
    </submittedName>
</protein>
<name>A0A8S1R2L9_9CILI</name>
<organism evidence="1 2">
    <name type="scientific">Paramecium sonneborni</name>
    <dbReference type="NCBI Taxonomy" id="65129"/>
    <lineage>
        <taxon>Eukaryota</taxon>
        <taxon>Sar</taxon>
        <taxon>Alveolata</taxon>
        <taxon>Ciliophora</taxon>
        <taxon>Intramacronucleata</taxon>
        <taxon>Oligohymenophorea</taxon>
        <taxon>Peniculida</taxon>
        <taxon>Parameciidae</taxon>
        <taxon>Paramecium</taxon>
    </lineage>
</organism>
<gene>
    <name evidence="1" type="ORF">PSON_ATCC_30995.1.T1360117</name>
</gene>
<dbReference type="EMBL" id="CAJJDN010000136">
    <property type="protein sequence ID" value="CAD8122128.1"/>
    <property type="molecule type" value="Genomic_DNA"/>
</dbReference>
<accession>A0A8S1R2L9</accession>
<comment type="caution">
    <text evidence="1">The sequence shown here is derived from an EMBL/GenBank/DDBJ whole genome shotgun (WGS) entry which is preliminary data.</text>
</comment>
<reference evidence="1" key="1">
    <citation type="submission" date="2021-01" db="EMBL/GenBank/DDBJ databases">
        <authorList>
            <consortium name="Genoscope - CEA"/>
            <person name="William W."/>
        </authorList>
    </citation>
    <scope>NUCLEOTIDE SEQUENCE</scope>
</reference>
<proteinExistence type="predicted"/>
<sequence length="110" mass="13596">MKIIIENLKNKTESVNFQLYWESVFEFRQEQYFYFFIRLQTQKILWDCIFLSDIVFSFIQCQMKENLLQNKQNKYQEMGVLIKLVIENFALFLNQMIKYTKQRNQLIDQV</sequence>
<evidence type="ECO:0000313" key="1">
    <source>
        <dbReference type="EMBL" id="CAD8122128.1"/>
    </source>
</evidence>
<dbReference type="AlphaFoldDB" id="A0A8S1R2L9"/>
<keyword evidence="2" id="KW-1185">Reference proteome</keyword>
<dbReference type="Proteomes" id="UP000692954">
    <property type="component" value="Unassembled WGS sequence"/>
</dbReference>
<evidence type="ECO:0000313" key="2">
    <source>
        <dbReference type="Proteomes" id="UP000692954"/>
    </source>
</evidence>